<feature type="region of interest" description="Disordered" evidence="1">
    <location>
        <begin position="764"/>
        <end position="790"/>
    </location>
</feature>
<accession>A0A819Z3E4</accession>
<reference evidence="2" key="1">
    <citation type="submission" date="2021-02" db="EMBL/GenBank/DDBJ databases">
        <authorList>
            <person name="Nowell W R."/>
        </authorList>
    </citation>
    <scope>NUCLEOTIDE SEQUENCE</scope>
</reference>
<protein>
    <submittedName>
        <fullName evidence="2">Uncharacterized protein</fullName>
    </submittedName>
</protein>
<sequence length="790" mass="87089">MYFDLRKVIIKPKDQSDVSFGIPGNEYHFGTRVYRIYRVIEVGSNGLAALIMAAWREPSHKFSPFMISQLVGKRIIHKGFQTKNKFEPKFEGPFQIISVDPNERSYQIAGMVNEVTPMYNQPIKVHHSNLRPWVPRPNYLAKFDLGGEVFPPPARLNQPSSNNNARMPNTRIFNHFIGFTPATPPVQPVAPGGNNITPPVIGEVVEPLNGEIGGESPHGGLSPQPEDILESPNFTPPRNLNLSLPNLFSPLENRDEDNYRLEHPFEGFPFVDPSTDDLLTRMENLLTSPNSIKKAPLNKLPMPSVLLPDELPIINPPSEPKLAPLVIPIDLLSIPSTSTSNITIPSTSTITDEPVLSKVPITPSELYVIVHMASNITNGDGNRILLVGDSRVRRLMNAPCEKFIGQEIDYAIENGVEIVDLITQVDAHLLPDHSILIIVALLGDATTLTKHTRSETESVSLVRGQVGQPATRVLELAAAAHVRWQASRPDRVIVWTLPYFLDLVTYNSFLWKAELPEELLTESLDASQKAVKGLPLSTQHTPITAPPNETPSASTLQPLIGKLSIKDRLWSSTPVLNQGSFRGPPSNKWKGKGRGKGQRPAPYYTSPQQGSYYAPPAVSAPHQVWAANKTAKLPCYPDFSPKFVLPPPSLFNSPLQSPSTELVEEEDTDRYGSVSWKATPAVQKNPLGTVQFSLPHEWSWASHLAMIKKVEGQCVSVDAAHQRIARGKAAQLMRERGLEEMRTGMNSSFNIMSSTWGHGTMFSLSNPPPQLTTLAPDAQGLLPPPPPPKP</sequence>
<organism evidence="2 3">
    <name type="scientific">Rotaria magnacalcarata</name>
    <dbReference type="NCBI Taxonomy" id="392030"/>
    <lineage>
        <taxon>Eukaryota</taxon>
        <taxon>Metazoa</taxon>
        <taxon>Spiralia</taxon>
        <taxon>Gnathifera</taxon>
        <taxon>Rotifera</taxon>
        <taxon>Eurotatoria</taxon>
        <taxon>Bdelloidea</taxon>
        <taxon>Philodinida</taxon>
        <taxon>Philodinidae</taxon>
        <taxon>Rotaria</taxon>
    </lineage>
</organism>
<dbReference type="EMBL" id="CAJOBF010005129">
    <property type="protein sequence ID" value="CAF4164854.1"/>
    <property type="molecule type" value="Genomic_DNA"/>
</dbReference>
<feature type="region of interest" description="Disordered" evidence="1">
    <location>
        <begin position="575"/>
        <end position="608"/>
    </location>
</feature>
<evidence type="ECO:0000313" key="2">
    <source>
        <dbReference type="EMBL" id="CAF4164854.1"/>
    </source>
</evidence>
<evidence type="ECO:0000256" key="1">
    <source>
        <dbReference type="SAM" id="MobiDB-lite"/>
    </source>
</evidence>
<name>A0A819Z3E4_9BILA</name>
<gene>
    <name evidence="2" type="ORF">UXM345_LOCUS25919</name>
</gene>
<dbReference type="Proteomes" id="UP000663842">
    <property type="component" value="Unassembled WGS sequence"/>
</dbReference>
<dbReference type="AlphaFoldDB" id="A0A819Z3E4"/>
<evidence type="ECO:0000313" key="3">
    <source>
        <dbReference type="Proteomes" id="UP000663842"/>
    </source>
</evidence>
<comment type="caution">
    <text evidence="2">The sequence shown here is derived from an EMBL/GenBank/DDBJ whole genome shotgun (WGS) entry which is preliminary data.</text>
</comment>
<proteinExistence type="predicted"/>